<dbReference type="Gene3D" id="1.10.600.10">
    <property type="entry name" value="Farnesyl Diphosphate Synthase"/>
    <property type="match status" value="1"/>
</dbReference>
<dbReference type="PANTHER" id="PTHR12001:SF85">
    <property type="entry name" value="SHORT CHAIN ISOPRENYL DIPHOSPHATE SYNTHASE"/>
    <property type="match status" value="1"/>
</dbReference>
<dbReference type="CDD" id="cd00685">
    <property type="entry name" value="Trans_IPPS_HT"/>
    <property type="match status" value="1"/>
</dbReference>
<keyword evidence="3 6" id="KW-0808">Transferase</keyword>
<keyword evidence="5" id="KW-0460">Magnesium</keyword>
<evidence type="ECO:0000256" key="3">
    <source>
        <dbReference type="ARBA" id="ARBA00022679"/>
    </source>
</evidence>
<dbReference type="OrthoDB" id="9805316at2"/>
<evidence type="ECO:0000256" key="4">
    <source>
        <dbReference type="ARBA" id="ARBA00022723"/>
    </source>
</evidence>
<evidence type="ECO:0000313" key="8">
    <source>
        <dbReference type="Proteomes" id="UP000268313"/>
    </source>
</evidence>
<dbReference type="AlphaFoldDB" id="A0A3A8KWK0"/>
<dbReference type="GO" id="GO:0046872">
    <property type="term" value="F:metal ion binding"/>
    <property type="evidence" value="ECO:0007669"/>
    <property type="project" value="UniProtKB-KW"/>
</dbReference>
<dbReference type="SUPFAM" id="SSF48576">
    <property type="entry name" value="Terpenoid synthases"/>
    <property type="match status" value="1"/>
</dbReference>
<keyword evidence="4" id="KW-0479">Metal-binding</keyword>
<name>A0A3A8KWK0_9BACT</name>
<evidence type="ECO:0000256" key="1">
    <source>
        <dbReference type="ARBA" id="ARBA00001946"/>
    </source>
</evidence>
<dbReference type="InterPro" id="IPR000092">
    <property type="entry name" value="Polyprenyl_synt"/>
</dbReference>
<evidence type="ECO:0000256" key="2">
    <source>
        <dbReference type="ARBA" id="ARBA00006706"/>
    </source>
</evidence>
<dbReference type="PANTHER" id="PTHR12001">
    <property type="entry name" value="GERANYLGERANYL PYROPHOSPHATE SYNTHASE"/>
    <property type="match status" value="1"/>
</dbReference>
<protein>
    <submittedName>
        <fullName evidence="7">Polyprenyl synthetase family protein</fullName>
    </submittedName>
</protein>
<evidence type="ECO:0000256" key="5">
    <source>
        <dbReference type="ARBA" id="ARBA00022842"/>
    </source>
</evidence>
<gene>
    <name evidence="7" type="ORF">D7X32_03795</name>
</gene>
<dbReference type="Pfam" id="PF00348">
    <property type="entry name" value="polyprenyl_synt"/>
    <property type="match status" value="1"/>
</dbReference>
<accession>A0A3A8KWK0</accession>
<dbReference type="EMBL" id="RAWE01000008">
    <property type="protein sequence ID" value="RKH06752.1"/>
    <property type="molecule type" value="Genomic_DNA"/>
</dbReference>
<dbReference type="GO" id="GO:0004659">
    <property type="term" value="F:prenyltransferase activity"/>
    <property type="evidence" value="ECO:0007669"/>
    <property type="project" value="InterPro"/>
</dbReference>
<organism evidence="7 8">
    <name type="scientific">Corallococcus carmarthensis</name>
    <dbReference type="NCBI Taxonomy" id="2316728"/>
    <lineage>
        <taxon>Bacteria</taxon>
        <taxon>Pseudomonadati</taxon>
        <taxon>Myxococcota</taxon>
        <taxon>Myxococcia</taxon>
        <taxon>Myxococcales</taxon>
        <taxon>Cystobacterineae</taxon>
        <taxon>Myxococcaceae</taxon>
        <taxon>Corallococcus</taxon>
    </lineage>
</organism>
<keyword evidence="8" id="KW-1185">Reference proteome</keyword>
<dbReference type="Proteomes" id="UP000268313">
    <property type="component" value="Unassembled WGS sequence"/>
</dbReference>
<evidence type="ECO:0000313" key="7">
    <source>
        <dbReference type="EMBL" id="RKH06752.1"/>
    </source>
</evidence>
<dbReference type="InterPro" id="IPR008949">
    <property type="entry name" value="Isoprenoid_synthase_dom_sf"/>
</dbReference>
<comment type="cofactor">
    <cofactor evidence="1">
        <name>Mg(2+)</name>
        <dbReference type="ChEBI" id="CHEBI:18420"/>
    </cofactor>
</comment>
<dbReference type="GO" id="GO:0008299">
    <property type="term" value="P:isoprenoid biosynthetic process"/>
    <property type="evidence" value="ECO:0007669"/>
    <property type="project" value="InterPro"/>
</dbReference>
<sequence length="362" mass="39155">MATLLPNVQQTSAGAAYPEHAWLQLVQAEVEAALVQLFDLPDEQGLDARWTQAQAQTRAYALRPAKRLRPALVLAGHGLARGSTAVPPGLWRFAAGLELLHTFLLIHDDVADQAELRRSGPALHRMLAPGRPGEDLAVVMGDHLFARSLEAMLESGLPGASSVARYYLGVCRHTAAGQYLDLDLARVPLAEMTLFQTLRVAHLKTARYGFCAPLVCGAMLGGADVALQQGLERVGRSVGLAYQLRDDLIGLFGDASVAGKASDGDFMQAKRTFPVVAAYVRATPEGREELERLWALPVECKDEAALARARELVEHFGGRAACERAVERASRAARRSLQALPNPHGLRDLLDALIARLSRRAS</sequence>
<comment type="caution">
    <text evidence="7">The sequence shown here is derived from an EMBL/GenBank/DDBJ whole genome shotgun (WGS) entry which is preliminary data.</text>
</comment>
<dbReference type="InterPro" id="IPR033749">
    <property type="entry name" value="Polyprenyl_synt_CS"/>
</dbReference>
<dbReference type="PROSITE" id="PS00444">
    <property type="entry name" value="POLYPRENYL_SYNTHASE_2"/>
    <property type="match status" value="1"/>
</dbReference>
<evidence type="ECO:0000256" key="6">
    <source>
        <dbReference type="RuleBase" id="RU004466"/>
    </source>
</evidence>
<reference evidence="8" key="1">
    <citation type="submission" date="2018-09" db="EMBL/GenBank/DDBJ databases">
        <authorList>
            <person name="Livingstone P.G."/>
            <person name="Whitworth D.E."/>
        </authorList>
    </citation>
    <scope>NUCLEOTIDE SEQUENCE [LARGE SCALE GENOMIC DNA]</scope>
    <source>
        <strain evidence="8">CA043D</strain>
    </source>
</reference>
<proteinExistence type="inferred from homology"/>
<dbReference type="RefSeq" id="WP_120601123.1">
    <property type="nucleotide sequence ID" value="NZ_RAWE01000008.1"/>
</dbReference>
<comment type="similarity">
    <text evidence="2 6">Belongs to the FPP/GGPP synthase family.</text>
</comment>
<dbReference type="SFLD" id="SFLDS00005">
    <property type="entry name" value="Isoprenoid_Synthase_Type_I"/>
    <property type="match status" value="1"/>
</dbReference>